<evidence type="ECO:0000256" key="1">
    <source>
        <dbReference type="ARBA" id="ARBA00001947"/>
    </source>
</evidence>
<comment type="cofactor">
    <cofactor evidence="1">
        <name>Zn(2+)</name>
        <dbReference type="ChEBI" id="CHEBI:29105"/>
    </cofactor>
</comment>
<evidence type="ECO:0000256" key="2">
    <source>
        <dbReference type="ARBA" id="ARBA00004141"/>
    </source>
</evidence>
<evidence type="ECO:0000256" key="9">
    <source>
        <dbReference type="ARBA" id="ARBA00022989"/>
    </source>
</evidence>
<evidence type="ECO:0000256" key="11">
    <source>
        <dbReference type="ARBA" id="ARBA00023136"/>
    </source>
</evidence>
<comment type="similarity">
    <text evidence="3">Belongs to the peptidase M50B family.</text>
</comment>
<evidence type="ECO:0000313" key="16">
    <source>
        <dbReference type="EMBL" id="GAA1416010.1"/>
    </source>
</evidence>
<dbReference type="InterPro" id="IPR000644">
    <property type="entry name" value="CBS_dom"/>
</dbReference>
<feature type="transmembrane region" description="Helical" evidence="14">
    <location>
        <begin position="554"/>
        <end position="574"/>
    </location>
</feature>
<reference evidence="16 17" key="1">
    <citation type="journal article" date="2019" name="Int. J. Syst. Evol. Microbiol.">
        <title>The Global Catalogue of Microorganisms (GCM) 10K type strain sequencing project: providing services to taxonomists for standard genome sequencing and annotation.</title>
        <authorList>
            <consortium name="The Broad Institute Genomics Platform"/>
            <consortium name="The Broad Institute Genome Sequencing Center for Infectious Disease"/>
            <person name="Wu L."/>
            <person name="Ma J."/>
        </authorList>
    </citation>
    <scope>NUCLEOTIDE SEQUENCE [LARGE SCALE GENOMIC DNA]</scope>
    <source>
        <strain evidence="16 17">JCM 11756</strain>
    </source>
</reference>
<keyword evidence="5 14" id="KW-0812">Transmembrane</keyword>
<feature type="compositionally biased region" description="Low complexity" evidence="13">
    <location>
        <begin position="38"/>
        <end position="62"/>
    </location>
</feature>
<name>A0ABN1YJU6_9ACTN</name>
<dbReference type="InterPro" id="IPR008915">
    <property type="entry name" value="Peptidase_M50"/>
</dbReference>
<accession>A0ABN1YJU6</accession>
<keyword evidence="6" id="KW-0479">Metal-binding</keyword>
<feature type="domain" description="CBS" evidence="15">
    <location>
        <begin position="632"/>
        <end position="691"/>
    </location>
</feature>
<feature type="compositionally biased region" description="Gly residues" evidence="13">
    <location>
        <begin position="206"/>
        <end position="217"/>
    </location>
</feature>
<evidence type="ECO:0000256" key="6">
    <source>
        <dbReference type="ARBA" id="ARBA00022723"/>
    </source>
</evidence>
<dbReference type="CDD" id="cd06164">
    <property type="entry name" value="S2P-M50_SpoIVFB_CBS"/>
    <property type="match status" value="1"/>
</dbReference>
<comment type="caution">
    <text evidence="16">The sequence shown here is derived from an EMBL/GenBank/DDBJ whole genome shotgun (WGS) entry which is preliminary data.</text>
</comment>
<dbReference type="GO" id="GO:0008233">
    <property type="term" value="F:peptidase activity"/>
    <property type="evidence" value="ECO:0007669"/>
    <property type="project" value="UniProtKB-KW"/>
</dbReference>
<evidence type="ECO:0000256" key="10">
    <source>
        <dbReference type="ARBA" id="ARBA00023049"/>
    </source>
</evidence>
<feature type="compositionally biased region" description="Low complexity" evidence="13">
    <location>
        <begin position="269"/>
        <end position="281"/>
    </location>
</feature>
<evidence type="ECO:0000259" key="15">
    <source>
        <dbReference type="PROSITE" id="PS51371"/>
    </source>
</evidence>
<organism evidence="16 17">
    <name type="scientific">Streptomyces thermospinosisporus</name>
    <dbReference type="NCBI Taxonomy" id="161482"/>
    <lineage>
        <taxon>Bacteria</taxon>
        <taxon>Bacillati</taxon>
        <taxon>Actinomycetota</taxon>
        <taxon>Actinomycetes</taxon>
        <taxon>Kitasatosporales</taxon>
        <taxon>Streptomycetaceae</taxon>
        <taxon>Streptomyces</taxon>
    </lineage>
</organism>
<feature type="transmembrane region" description="Helical" evidence="14">
    <location>
        <begin position="594"/>
        <end position="611"/>
    </location>
</feature>
<keyword evidence="11 14" id="KW-0472">Membrane</keyword>
<evidence type="ECO:0000313" key="17">
    <source>
        <dbReference type="Proteomes" id="UP001500973"/>
    </source>
</evidence>
<evidence type="ECO:0000256" key="7">
    <source>
        <dbReference type="ARBA" id="ARBA00022801"/>
    </source>
</evidence>
<feature type="transmembrane region" description="Helical" evidence="14">
    <location>
        <begin position="418"/>
        <end position="441"/>
    </location>
</feature>
<dbReference type="Pfam" id="PF00571">
    <property type="entry name" value="CBS"/>
    <property type="match status" value="1"/>
</dbReference>
<comment type="subcellular location">
    <subcellularLocation>
        <location evidence="2">Membrane</location>
        <topology evidence="2">Multi-pass membrane protein</topology>
    </subcellularLocation>
</comment>
<feature type="compositionally biased region" description="Low complexity" evidence="13">
    <location>
        <begin position="129"/>
        <end position="142"/>
    </location>
</feature>
<evidence type="ECO:0000256" key="13">
    <source>
        <dbReference type="SAM" id="MobiDB-lite"/>
    </source>
</evidence>
<feature type="transmembrane region" description="Helical" evidence="14">
    <location>
        <begin position="511"/>
        <end position="533"/>
    </location>
</feature>
<dbReference type="Proteomes" id="UP001500973">
    <property type="component" value="Unassembled WGS sequence"/>
</dbReference>
<evidence type="ECO:0000256" key="3">
    <source>
        <dbReference type="ARBA" id="ARBA00007931"/>
    </source>
</evidence>
<feature type="compositionally biased region" description="Basic and acidic residues" evidence="13">
    <location>
        <begin position="304"/>
        <end position="333"/>
    </location>
</feature>
<keyword evidence="10" id="KW-0482">Metalloprotease</keyword>
<dbReference type="PROSITE" id="PS51371">
    <property type="entry name" value="CBS"/>
    <property type="match status" value="1"/>
</dbReference>
<keyword evidence="8" id="KW-0862">Zinc</keyword>
<proteinExistence type="inferred from homology"/>
<keyword evidence="4 16" id="KW-0645">Protease</keyword>
<dbReference type="GO" id="GO:0006508">
    <property type="term" value="P:proteolysis"/>
    <property type="evidence" value="ECO:0007669"/>
    <property type="project" value="UniProtKB-KW"/>
</dbReference>
<gene>
    <name evidence="16" type="ORF">GCM10009601_06930</name>
</gene>
<keyword evidence="17" id="KW-1185">Reference proteome</keyword>
<dbReference type="PANTHER" id="PTHR39188">
    <property type="entry name" value="MEMBRANE-ASSOCIATED ZINC METALLOPROTEASE M50B"/>
    <property type="match status" value="1"/>
</dbReference>
<feature type="compositionally biased region" description="Pro residues" evidence="13">
    <location>
        <begin position="25"/>
        <end position="37"/>
    </location>
</feature>
<sequence length="755" mass="76280">MDVSGGRGQPQPGNDKSAEHHHKPIPPAPDPATPAPPDAAEQFAQPGPAAGPAAPNAPHGAATDSGLAGRDSGPDSAEETENAGAAAHRPGRASADAGSGGAPRPDDSAARPGTAAKTDGASGTRSTGADAAEPSDDAAAAAHRPGGLSGGADAGTAPPSDETAARNAAAPRKDGVSDVWDAAPAPVTRPGNTPPDAVARRADGAPGDGTDGSGAAGTGDDERGGRHGAGSDGPGGPRREAGRTDAAGPRAVPPREPQARPGAGDPGRTGTADGHAGTHGAPDARHDSHVTQQAAGHGPQDDGDPGRHGTHETPHAGGHRNHDTPGTPRHDDTQGPAPQHTPAGPAPGPSGSSGRTPAHSGNTGGKGSPPESSRRGGLLMGRPFGVPVYVAPSWFLVAVLITWVFGGQVDRVLPELGAASYLVSLFFAVAFYASVLVHELAHTLAALRFKLPVRRIQLQFFGGVSEIEKEAETPGREFVLAFVGPLLSLVLSGLFYLALLAVDPGTVPGVLLAGLMISNLIVAAFNLLPGLPLDGGRMLRAVVWKISGKPMTGTVAAAWVGRALAVSVLIGLPLLTQSGALGSAAEDSVGMDTVLDALLAAILAAIIWTGAGNSLRMARLREHLPELRARTLTRRAVPVETDTPLSEALRRANAAGARALVVVDAEGSPIAIVREAAIVGVPEHRRPWVPVGTLAQDLTDGMRVSAELSGEELLDALRATPATEYLVVEETGEIYGVLSAADVERAFVKAMARPS</sequence>
<feature type="transmembrane region" description="Helical" evidence="14">
    <location>
        <begin position="384"/>
        <end position="406"/>
    </location>
</feature>
<dbReference type="Pfam" id="PF02163">
    <property type="entry name" value="Peptidase_M50"/>
    <property type="match status" value="2"/>
</dbReference>
<dbReference type="InterPro" id="IPR046342">
    <property type="entry name" value="CBS_dom_sf"/>
</dbReference>
<evidence type="ECO:0000256" key="4">
    <source>
        <dbReference type="ARBA" id="ARBA00022670"/>
    </source>
</evidence>
<keyword evidence="12" id="KW-0129">CBS domain</keyword>
<keyword evidence="9 14" id="KW-1133">Transmembrane helix</keyword>
<dbReference type="SUPFAM" id="SSF54631">
    <property type="entry name" value="CBS-domain pair"/>
    <property type="match status" value="1"/>
</dbReference>
<evidence type="ECO:0000256" key="8">
    <source>
        <dbReference type="ARBA" id="ARBA00022833"/>
    </source>
</evidence>
<feature type="region of interest" description="Disordered" evidence="13">
    <location>
        <begin position="1"/>
        <end position="376"/>
    </location>
</feature>
<dbReference type="Gene3D" id="3.10.580.10">
    <property type="entry name" value="CBS-domain"/>
    <property type="match status" value="1"/>
</dbReference>
<dbReference type="PANTHER" id="PTHR39188:SF3">
    <property type="entry name" value="STAGE IV SPORULATION PROTEIN FB"/>
    <property type="match status" value="1"/>
</dbReference>
<evidence type="ECO:0000256" key="12">
    <source>
        <dbReference type="PROSITE-ProRule" id="PRU00703"/>
    </source>
</evidence>
<protein>
    <submittedName>
        <fullName evidence="16">Site-2 protease family protein</fullName>
    </submittedName>
</protein>
<evidence type="ECO:0000256" key="5">
    <source>
        <dbReference type="ARBA" id="ARBA00022692"/>
    </source>
</evidence>
<keyword evidence="7" id="KW-0378">Hydrolase</keyword>
<evidence type="ECO:0000256" key="14">
    <source>
        <dbReference type="SAM" id="Phobius"/>
    </source>
</evidence>
<dbReference type="EMBL" id="BAAAIZ010000008">
    <property type="protein sequence ID" value="GAA1416010.1"/>
    <property type="molecule type" value="Genomic_DNA"/>
</dbReference>
<feature type="compositionally biased region" description="Gly residues" evidence="13">
    <location>
        <begin position="227"/>
        <end position="236"/>
    </location>
</feature>
<feature type="transmembrane region" description="Helical" evidence="14">
    <location>
        <begin position="478"/>
        <end position="499"/>
    </location>
</feature>